<comment type="caution">
    <text evidence="2">The sequence shown here is derived from an EMBL/GenBank/DDBJ whole genome shotgun (WGS) entry which is preliminary data.</text>
</comment>
<keyword evidence="1" id="KW-1133">Transmembrane helix</keyword>
<dbReference type="EMBL" id="BLAB01000001">
    <property type="protein sequence ID" value="GER94819.1"/>
    <property type="molecule type" value="Genomic_DNA"/>
</dbReference>
<feature type="transmembrane region" description="Helical" evidence="1">
    <location>
        <begin position="6"/>
        <end position="28"/>
    </location>
</feature>
<keyword evidence="1" id="KW-0812">Transmembrane</keyword>
<sequence>MNKRRWFLYVIVFLFSGIIPAEVFRFLLLKILKRRRRFLI</sequence>
<accession>A0A5J4L9T0</accession>
<proteinExistence type="predicted"/>
<evidence type="ECO:0000313" key="2">
    <source>
        <dbReference type="EMBL" id="GER94819.1"/>
    </source>
</evidence>
<gene>
    <name evidence="2" type="ORF">A45J_2584</name>
</gene>
<name>A0A5J4L9T0_9ZZZZ</name>
<evidence type="ECO:0000256" key="1">
    <source>
        <dbReference type="SAM" id="Phobius"/>
    </source>
</evidence>
<organism evidence="2">
    <name type="scientific">hot springs metagenome</name>
    <dbReference type="NCBI Taxonomy" id="433727"/>
    <lineage>
        <taxon>unclassified sequences</taxon>
        <taxon>metagenomes</taxon>
        <taxon>ecological metagenomes</taxon>
    </lineage>
</organism>
<reference evidence="2" key="1">
    <citation type="submission" date="2019-10" db="EMBL/GenBank/DDBJ databases">
        <title>Metagenomic sequencing of thiosulfate-disproportionating enrichment culture.</title>
        <authorList>
            <person name="Umezawa K."/>
            <person name="Kojima H."/>
            <person name="Fukui M."/>
        </authorList>
    </citation>
    <scope>NUCLEOTIDE SEQUENCE</scope>
    <source>
        <strain evidence="2">45J</strain>
    </source>
</reference>
<keyword evidence="1" id="KW-0472">Membrane</keyword>
<dbReference type="AlphaFoldDB" id="A0A5J4L9T0"/>
<protein>
    <submittedName>
        <fullName evidence="2">Uncharacterized protein</fullName>
    </submittedName>
</protein>